<proteinExistence type="predicted"/>
<feature type="compositionally biased region" description="Polar residues" evidence="5">
    <location>
        <begin position="1"/>
        <end position="11"/>
    </location>
</feature>
<dbReference type="GO" id="GO:0005634">
    <property type="term" value="C:nucleus"/>
    <property type="evidence" value="ECO:0007669"/>
    <property type="project" value="TreeGrafter"/>
</dbReference>
<dbReference type="InterPro" id="IPR014001">
    <property type="entry name" value="Helicase_ATP-bd"/>
</dbReference>
<accession>A0A7D9DI76</accession>
<dbReference type="PROSITE" id="PS00690">
    <property type="entry name" value="DEAH_ATP_HELICASE"/>
    <property type="match status" value="1"/>
</dbReference>
<keyword evidence="2" id="KW-0378">Hydrolase</keyword>
<dbReference type="PANTHER" id="PTHR18934:SF237">
    <property type="entry name" value="ATP-DEPENDENT DNA_RNA HELICASE DHX36"/>
    <property type="match status" value="1"/>
</dbReference>
<dbReference type="SMART" id="SM00487">
    <property type="entry name" value="DEXDc"/>
    <property type="match status" value="1"/>
</dbReference>
<keyword evidence="4" id="KW-0067">ATP-binding</keyword>
<reference evidence="6" key="1">
    <citation type="submission" date="2020-04" db="EMBL/GenBank/DDBJ databases">
        <authorList>
            <person name="Alioto T."/>
            <person name="Alioto T."/>
            <person name="Gomez Garrido J."/>
        </authorList>
    </citation>
    <scope>NUCLEOTIDE SEQUENCE</scope>
    <source>
        <strain evidence="6">A484AB</strain>
    </source>
</reference>
<dbReference type="PANTHER" id="PTHR18934">
    <property type="entry name" value="ATP-DEPENDENT RNA HELICASE"/>
    <property type="match status" value="1"/>
</dbReference>
<dbReference type="SMART" id="SM00490">
    <property type="entry name" value="HELICc"/>
    <property type="match status" value="1"/>
</dbReference>
<dbReference type="GO" id="GO:0003724">
    <property type="term" value="F:RNA helicase activity"/>
    <property type="evidence" value="ECO:0007669"/>
    <property type="project" value="TreeGrafter"/>
</dbReference>
<evidence type="ECO:0000256" key="5">
    <source>
        <dbReference type="SAM" id="MobiDB-lite"/>
    </source>
</evidence>
<dbReference type="PROSITE" id="PS51194">
    <property type="entry name" value="HELICASE_CTER"/>
    <property type="match status" value="1"/>
</dbReference>
<evidence type="ECO:0000313" key="7">
    <source>
        <dbReference type="Proteomes" id="UP001152795"/>
    </source>
</evidence>
<gene>
    <name evidence="6" type="ORF">PACLA_8A023109</name>
</gene>
<dbReference type="Pfam" id="PF00271">
    <property type="entry name" value="Helicase_C"/>
    <property type="match status" value="1"/>
</dbReference>
<feature type="region of interest" description="Disordered" evidence="5">
    <location>
        <begin position="1"/>
        <end position="93"/>
    </location>
</feature>
<feature type="compositionally biased region" description="Basic residues" evidence="5">
    <location>
        <begin position="17"/>
        <end position="29"/>
    </location>
</feature>
<dbReference type="AlphaFoldDB" id="A0A7D9DI76"/>
<dbReference type="FunFam" id="3.40.50.300:FF:000739">
    <property type="entry name" value="Putative ATP-dependent RNA helicase DHX36"/>
    <property type="match status" value="1"/>
</dbReference>
<protein>
    <submittedName>
        <fullName evidence="6">ATP-dependent RNA helicase DHX36</fullName>
    </submittedName>
</protein>
<dbReference type="CDD" id="cd18791">
    <property type="entry name" value="SF2_C_RHA"/>
    <property type="match status" value="1"/>
</dbReference>
<sequence length="571" mass="65121">MYNRGGQNHGNYGNRDRGRRGRGRGRGGRGGHPSGLSGPQIGLWHKNRGRGGRGGHPPGLTGAQIGLFYKQKSQETKIRKEREQRQEVKMTESHEKKLVDMLESLNNAPSSMDQAGGSATSNLDNHHDDFRLPKPLVGNDEGMNEWLKKDLINKEKYNQTYKQMSEFRKKLPSYEMKDKIVQLISSNQVVVISGETGCGKTTQVAQFVLDDAIVKGKGSTCRVVCTQPRRISAISIAERVSEERGETVGNGSTGYQIRLESQLPRDQGSIIFCTTGVVLRWLISDPDLTRASHIIIDEIHERSIHSDFLLIVVRDILPRRPDLRVVLMSATLNAELFSQYFNNCPMLNIPGFTFPVRQHFLEEIIKILSYKYQPKTKTHFHRGRGRRNDEKRRKEEMWRDYLNLVQSREKDTFTVECLESMDFDTIDYCLVERLLMYIGRDMQDGAVLVFLPGWKDISTLHDMLKKNPFFSSEKFLVLPLHSLMPTVNQRQIFDRPPRGVRKIVLSTNLAETSITIDDVVFVVDCGKTKEKNFDVDKELATLLPVWGSKASCKQRKGRAGRYCEQCYIQGI</sequence>
<dbReference type="Pfam" id="PF00270">
    <property type="entry name" value="DEAD"/>
    <property type="match status" value="1"/>
</dbReference>
<evidence type="ECO:0000313" key="6">
    <source>
        <dbReference type="EMBL" id="CAB3985852.1"/>
    </source>
</evidence>
<dbReference type="GO" id="GO:0005524">
    <property type="term" value="F:ATP binding"/>
    <property type="evidence" value="ECO:0007669"/>
    <property type="project" value="UniProtKB-KW"/>
</dbReference>
<dbReference type="EMBL" id="CACRXK020000931">
    <property type="protein sequence ID" value="CAB3985852.1"/>
    <property type="molecule type" value="Genomic_DNA"/>
</dbReference>
<dbReference type="PROSITE" id="PS51192">
    <property type="entry name" value="HELICASE_ATP_BIND_1"/>
    <property type="match status" value="1"/>
</dbReference>
<dbReference type="GO" id="GO:0005737">
    <property type="term" value="C:cytoplasm"/>
    <property type="evidence" value="ECO:0007669"/>
    <property type="project" value="TreeGrafter"/>
</dbReference>
<name>A0A7D9DI76_PARCT</name>
<feature type="compositionally biased region" description="Basic and acidic residues" evidence="5">
    <location>
        <begin position="72"/>
        <end position="93"/>
    </location>
</feature>
<dbReference type="GO" id="GO:0003678">
    <property type="term" value="F:DNA helicase activity"/>
    <property type="evidence" value="ECO:0007669"/>
    <property type="project" value="TreeGrafter"/>
</dbReference>
<evidence type="ECO:0000256" key="1">
    <source>
        <dbReference type="ARBA" id="ARBA00022741"/>
    </source>
</evidence>
<keyword evidence="3 6" id="KW-0347">Helicase</keyword>
<dbReference type="InterPro" id="IPR002464">
    <property type="entry name" value="DNA/RNA_helicase_DEAH_CS"/>
</dbReference>
<evidence type="ECO:0000256" key="3">
    <source>
        <dbReference type="ARBA" id="ARBA00022806"/>
    </source>
</evidence>
<evidence type="ECO:0000256" key="2">
    <source>
        <dbReference type="ARBA" id="ARBA00022801"/>
    </source>
</evidence>
<dbReference type="InterPro" id="IPR011545">
    <property type="entry name" value="DEAD/DEAH_box_helicase_dom"/>
</dbReference>
<evidence type="ECO:0000256" key="4">
    <source>
        <dbReference type="ARBA" id="ARBA00022840"/>
    </source>
</evidence>
<dbReference type="InterPro" id="IPR027417">
    <property type="entry name" value="P-loop_NTPase"/>
</dbReference>
<dbReference type="InterPro" id="IPR001650">
    <property type="entry name" value="Helicase_C-like"/>
</dbReference>
<dbReference type="GO" id="GO:0016787">
    <property type="term" value="F:hydrolase activity"/>
    <property type="evidence" value="ECO:0007669"/>
    <property type="project" value="UniProtKB-KW"/>
</dbReference>
<organism evidence="6 7">
    <name type="scientific">Paramuricea clavata</name>
    <name type="common">Red gorgonian</name>
    <name type="synonym">Violescent sea-whip</name>
    <dbReference type="NCBI Taxonomy" id="317549"/>
    <lineage>
        <taxon>Eukaryota</taxon>
        <taxon>Metazoa</taxon>
        <taxon>Cnidaria</taxon>
        <taxon>Anthozoa</taxon>
        <taxon>Octocorallia</taxon>
        <taxon>Malacalcyonacea</taxon>
        <taxon>Plexauridae</taxon>
        <taxon>Paramuricea</taxon>
    </lineage>
</organism>
<keyword evidence="1" id="KW-0547">Nucleotide-binding</keyword>
<comment type="caution">
    <text evidence="6">The sequence shown here is derived from an EMBL/GenBank/DDBJ whole genome shotgun (WGS) entry which is preliminary data.</text>
</comment>
<dbReference type="Proteomes" id="UP001152795">
    <property type="component" value="Unassembled WGS sequence"/>
</dbReference>
<dbReference type="SUPFAM" id="SSF52540">
    <property type="entry name" value="P-loop containing nucleoside triphosphate hydrolases"/>
    <property type="match status" value="1"/>
</dbReference>
<dbReference type="GO" id="GO:0002151">
    <property type="term" value="F:G-quadruplex RNA binding"/>
    <property type="evidence" value="ECO:0007669"/>
    <property type="project" value="TreeGrafter"/>
</dbReference>
<dbReference type="OrthoDB" id="5600252at2759"/>
<dbReference type="Gene3D" id="3.40.50.300">
    <property type="entry name" value="P-loop containing nucleotide triphosphate hydrolases"/>
    <property type="match status" value="2"/>
</dbReference>
<keyword evidence="7" id="KW-1185">Reference proteome</keyword>